<feature type="region of interest" description="Disordered" evidence="10">
    <location>
        <begin position="1118"/>
        <end position="1172"/>
    </location>
</feature>
<dbReference type="CDD" id="cd06008">
    <property type="entry name" value="NF-X1-zinc-finger"/>
    <property type="match status" value="5"/>
</dbReference>
<protein>
    <submittedName>
        <fullName evidence="12">Single-stranded nucleic acid binding R3H</fullName>
    </submittedName>
</protein>
<evidence type="ECO:0000256" key="7">
    <source>
        <dbReference type="ARBA" id="ARBA00023015"/>
    </source>
</evidence>
<proteinExistence type="inferred from homology"/>
<feature type="compositionally biased region" description="Low complexity" evidence="10">
    <location>
        <begin position="86"/>
        <end position="97"/>
    </location>
</feature>
<keyword evidence="5" id="KW-0863">Zinc-finger</keyword>
<evidence type="ECO:0000256" key="2">
    <source>
        <dbReference type="ARBA" id="ARBA00007269"/>
    </source>
</evidence>
<reference evidence="12 13" key="1">
    <citation type="submission" date="2018-01" db="EMBL/GenBank/DDBJ databases">
        <title>Harnessing the power of phylogenomics to disentangle the directionality and signatures of interkingdom host jumping in the parasitic fungal genus Tolypocladium.</title>
        <authorList>
            <person name="Quandt C.A."/>
            <person name="Patterson W."/>
            <person name="Spatafora J.W."/>
        </authorList>
    </citation>
    <scope>NUCLEOTIDE SEQUENCE [LARGE SCALE GENOMIC DNA]</scope>
    <source>
        <strain evidence="12 13">NRBC 100945</strain>
    </source>
</reference>
<dbReference type="Gene3D" id="3.30.1370.50">
    <property type="entry name" value="R3H-like domain"/>
    <property type="match status" value="1"/>
</dbReference>
<feature type="region of interest" description="Disordered" evidence="10">
    <location>
        <begin position="1192"/>
        <end position="1259"/>
    </location>
</feature>
<dbReference type="GO" id="GO:0000981">
    <property type="term" value="F:DNA-binding transcription factor activity, RNA polymerase II-specific"/>
    <property type="evidence" value="ECO:0007669"/>
    <property type="project" value="TreeGrafter"/>
</dbReference>
<sequence length="1309" mass="142545">MIAHAGHPRDSEGLLWLGFHLKSQPSSPQITTPRDGGARRGPTTGRCISCWKLSSNQRQLGRFIISLDSALQARPSPVQVMPDTEGSQARTQSQRQQRGGHHGRRRGRGGRGRAHVDGSDVGGSQPPAQDDGSQTTTSTPTHHEATPDAASESLGGRNRRGRGQRSGGRGAASRGAPRPAAHRAFRGHLTTGTDDASALTLSGDAPEFIPGQPVITRRQGFPENPGPRDDQKLTSSSKPRKAQVPDQPRVRLPKSPAADLGTRIHEDISNRNYECAICTDDVVRSSHVWSCTVCWTVVHLKCAKKWYGNQKKQDHLQSSEPQGEFSWRCPGCNSKLLDDPGPYHCWCGKDINPPPASAALPPHSCGQTCSKPRATCPHPCSLQCHAGPCPPCGLTGPTQSCFCGKNTSRKLCRETDYENGWSCQEICGDLLPCGEHFCSKPCHSGLCGDCDMRVEAKCYCGRVEKQMPCNERGAPEQSYSPTEKGWFEGSFNCDQLCQRSFDCGVHKCSEPCHAQDELPPRCPYAPDTITHCPCGKTPLDQLLDQPRQSCEDGIPHCDRPCEKLLLCGHLCKAECHTGDCGFCNETIDVSCRCGRTSAKSVCHQGDVQHPLCMRTCQANLSCGRHKCGEHCCQGEKKAAERQAARRRNRPAGDINSIEPEHICIKTCGRPLKCGSHECQQMCHRGPCSSCPEAIFHDISCDCGRTVLQPPQPCGTRPPECRFNCQRRPSCGHPPIDHNCHPDDVTCPKCPFLVEKWCACGKEKLQSQPCHLQAAHCGRPCGKKLKCGKHCHRPGECEYASLTGKHCEQVCGKTKLLCEHPCQNTCHGQTPCNESGTCPAKAIVSCPCGQRQQDVKCLASSSNPTPPRPEIKCDDECLRLERNRRLAAALNIDPSSHTNDHVPYSDTTLRLFKENLAWAEAQEREFRVFAKSLSEVRMRYKPMTSTYRQFLHVLAEDYGLESRSEDVEPYRYVIVFKGPRFVSAPSKTLAQCVKIRETQAAEAAAATSRSQSPPLAPVNYPFNGFLLTSPRFGLTVEEVNSALEGDFVSQPSIHFAVSFLPTEEVLVRATTQYSALLSPSALERALTSLKPRLGKTMEHTGLAGNILLCHVDSNEHVSRREDVSSKDAAGWSAVAGRAAARSGTSTPTEEPPARGTGRKLLGLRKKKVDKEEKPWAALGGDSLEYQQGIARNGHARQRGAPASPQPAHPIADAHIRQRPSRDRTASSFGLRGKQAQGRRGTSPALASDPCPASVPPELPTTAPGAELVGEALGRPTARRETSAPIGGCSAPKSAWSIQRLACLGYIQARS</sequence>
<dbReference type="Proteomes" id="UP000237481">
    <property type="component" value="Unassembled WGS sequence"/>
</dbReference>
<organism evidence="12 13">
    <name type="scientific">Tolypocladium paradoxum</name>
    <dbReference type="NCBI Taxonomy" id="94208"/>
    <lineage>
        <taxon>Eukaryota</taxon>
        <taxon>Fungi</taxon>
        <taxon>Dikarya</taxon>
        <taxon>Ascomycota</taxon>
        <taxon>Pezizomycotina</taxon>
        <taxon>Sordariomycetes</taxon>
        <taxon>Hypocreomycetidae</taxon>
        <taxon>Hypocreales</taxon>
        <taxon>Ophiocordycipitaceae</taxon>
        <taxon>Tolypocladium</taxon>
    </lineage>
</organism>
<name>A0A2S4KKV9_9HYPO</name>
<feature type="compositionally biased region" description="Basic residues" evidence="10">
    <location>
        <begin position="98"/>
        <end position="113"/>
    </location>
</feature>
<dbReference type="InterPro" id="IPR000967">
    <property type="entry name" value="Znf_NFX1"/>
</dbReference>
<feature type="domain" description="R3H" evidence="11">
    <location>
        <begin position="915"/>
        <end position="978"/>
    </location>
</feature>
<dbReference type="PANTHER" id="PTHR12360">
    <property type="entry name" value="NUCLEAR TRANSCRIPTION FACTOR, X-BOX BINDING 1 NFX1"/>
    <property type="match status" value="1"/>
</dbReference>
<keyword evidence="7" id="KW-0805">Transcription regulation</keyword>
<dbReference type="InterPro" id="IPR034078">
    <property type="entry name" value="NFX1_fam"/>
</dbReference>
<evidence type="ECO:0000256" key="4">
    <source>
        <dbReference type="ARBA" id="ARBA00022737"/>
    </source>
</evidence>
<evidence type="ECO:0000256" key="6">
    <source>
        <dbReference type="ARBA" id="ARBA00022833"/>
    </source>
</evidence>
<dbReference type="Pfam" id="PF01424">
    <property type="entry name" value="R3H"/>
    <property type="match status" value="1"/>
</dbReference>
<feature type="compositionally biased region" description="Low complexity" evidence="10">
    <location>
        <begin position="1127"/>
        <end position="1145"/>
    </location>
</feature>
<comment type="subcellular location">
    <subcellularLocation>
        <location evidence="1">Nucleus</location>
    </subcellularLocation>
</comment>
<dbReference type="GO" id="GO:0000122">
    <property type="term" value="P:negative regulation of transcription by RNA polymerase II"/>
    <property type="evidence" value="ECO:0007669"/>
    <property type="project" value="TreeGrafter"/>
</dbReference>
<evidence type="ECO:0000259" key="11">
    <source>
        <dbReference type="PROSITE" id="PS51061"/>
    </source>
</evidence>
<comment type="caution">
    <text evidence="12">The sequence shown here is derived from an EMBL/GenBank/DDBJ whole genome shotgun (WGS) entry which is preliminary data.</text>
</comment>
<evidence type="ECO:0000313" key="13">
    <source>
        <dbReference type="Proteomes" id="UP000237481"/>
    </source>
</evidence>
<evidence type="ECO:0000313" key="12">
    <source>
        <dbReference type="EMBL" id="POR30851.1"/>
    </source>
</evidence>
<accession>A0A2S4KKV9</accession>
<dbReference type="GO" id="GO:0005634">
    <property type="term" value="C:nucleus"/>
    <property type="evidence" value="ECO:0007669"/>
    <property type="project" value="UniProtKB-SubCell"/>
</dbReference>
<evidence type="ECO:0000256" key="10">
    <source>
        <dbReference type="SAM" id="MobiDB-lite"/>
    </source>
</evidence>
<dbReference type="PROSITE" id="PS51061">
    <property type="entry name" value="R3H"/>
    <property type="match status" value="1"/>
</dbReference>
<dbReference type="STRING" id="94208.A0A2S4KKV9"/>
<evidence type="ECO:0000256" key="3">
    <source>
        <dbReference type="ARBA" id="ARBA00022723"/>
    </source>
</evidence>
<dbReference type="EMBL" id="PKSG01001136">
    <property type="protein sequence ID" value="POR30851.1"/>
    <property type="molecule type" value="Genomic_DNA"/>
</dbReference>
<dbReference type="GO" id="GO:0000977">
    <property type="term" value="F:RNA polymerase II transcription regulatory region sequence-specific DNA binding"/>
    <property type="evidence" value="ECO:0007669"/>
    <property type="project" value="TreeGrafter"/>
</dbReference>
<feature type="compositionally biased region" description="Low complexity" evidence="10">
    <location>
        <begin position="128"/>
        <end position="140"/>
    </location>
</feature>
<evidence type="ECO:0000256" key="8">
    <source>
        <dbReference type="ARBA" id="ARBA00023163"/>
    </source>
</evidence>
<keyword evidence="4" id="KW-0677">Repeat</keyword>
<keyword evidence="3" id="KW-0479">Metal-binding</keyword>
<evidence type="ECO:0000256" key="5">
    <source>
        <dbReference type="ARBA" id="ARBA00022771"/>
    </source>
</evidence>
<gene>
    <name evidence="12" type="ORF">TPAR_08912</name>
</gene>
<dbReference type="InterPro" id="IPR001374">
    <property type="entry name" value="R3H_dom"/>
</dbReference>
<keyword evidence="6" id="KW-0862">Zinc</keyword>
<dbReference type="InterPro" id="IPR036867">
    <property type="entry name" value="R3H_dom_sf"/>
</dbReference>
<comment type="similarity">
    <text evidence="2">Belongs to the NFX1 family.</text>
</comment>
<dbReference type="GO" id="GO:0008270">
    <property type="term" value="F:zinc ion binding"/>
    <property type="evidence" value="ECO:0007669"/>
    <property type="project" value="UniProtKB-KW"/>
</dbReference>
<feature type="compositionally biased region" description="Basic and acidic residues" evidence="10">
    <location>
        <begin position="1210"/>
        <end position="1223"/>
    </location>
</feature>
<dbReference type="SMART" id="SM00393">
    <property type="entry name" value="R3H"/>
    <property type="match status" value="1"/>
</dbReference>
<keyword evidence="13" id="KW-1185">Reference proteome</keyword>
<dbReference type="SUPFAM" id="SSF82708">
    <property type="entry name" value="R3H domain"/>
    <property type="match status" value="1"/>
</dbReference>
<keyword evidence="9" id="KW-0539">Nucleus</keyword>
<keyword evidence="8" id="KW-0804">Transcription</keyword>
<feature type="region of interest" description="Disordered" evidence="10">
    <location>
        <begin position="74"/>
        <end position="255"/>
    </location>
</feature>
<dbReference type="SMART" id="SM00438">
    <property type="entry name" value="ZnF_NFX"/>
    <property type="match status" value="9"/>
</dbReference>
<dbReference type="CDD" id="cd02325">
    <property type="entry name" value="R3H"/>
    <property type="match status" value="1"/>
</dbReference>
<dbReference type="OrthoDB" id="6512771at2759"/>
<evidence type="ECO:0000256" key="9">
    <source>
        <dbReference type="ARBA" id="ARBA00023242"/>
    </source>
</evidence>
<dbReference type="PANTHER" id="PTHR12360:SF12">
    <property type="entry name" value="TRANSCRIPTIONAL REPRESSOR NF-X1"/>
    <property type="match status" value="1"/>
</dbReference>
<evidence type="ECO:0000256" key="1">
    <source>
        <dbReference type="ARBA" id="ARBA00004123"/>
    </source>
</evidence>